<comment type="caution">
    <text evidence="1">The sequence shown here is derived from an EMBL/GenBank/DDBJ whole genome shotgun (WGS) entry which is preliminary data.</text>
</comment>
<protein>
    <submittedName>
        <fullName evidence="1">Uncharacterized protein</fullName>
    </submittedName>
</protein>
<evidence type="ECO:0000313" key="2">
    <source>
        <dbReference type="Proteomes" id="UP000299102"/>
    </source>
</evidence>
<name>A0A4C1X2M0_EUMVA</name>
<proteinExistence type="predicted"/>
<accession>A0A4C1X2M0</accession>
<dbReference type="AlphaFoldDB" id="A0A4C1X2M0"/>
<reference evidence="1 2" key="1">
    <citation type="journal article" date="2019" name="Commun. Biol.">
        <title>The bagworm genome reveals a unique fibroin gene that provides high tensile strength.</title>
        <authorList>
            <person name="Kono N."/>
            <person name="Nakamura H."/>
            <person name="Ohtoshi R."/>
            <person name="Tomita M."/>
            <person name="Numata K."/>
            <person name="Arakawa K."/>
        </authorList>
    </citation>
    <scope>NUCLEOTIDE SEQUENCE [LARGE SCALE GENOMIC DNA]</scope>
</reference>
<organism evidence="1 2">
    <name type="scientific">Eumeta variegata</name>
    <name type="common">Bagworm moth</name>
    <name type="synonym">Eumeta japonica</name>
    <dbReference type="NCBI Taxonomy" id="151549"/>
    <lineage>
        <taxon>Eukaryota</taxon>
        <taxon>Metazoa</taxon>
        <taxon>Ecdysozoa</taxon>
        <taxon>Arthropoda</taxon>
        <taxon>Hexapoda</taxon>
        <taxon>Insecta</taxon>
        <taxon>Pterygota</taxon>
        <taxon>Neoptera</taxon>
        <taxon>Endopterygota</taxon>
        <taxon>Lepidoptera</taxon>
        <taxon>Glossata</taxon>
        <taxon>Ditrysia</taxon>
        <taxon>Tineoidea</taxon>
        <taxon>Psychidae</taxon>
        <taxon>Oiketicinae</taxon>
        <taxon>Eumeta</taxon>
    </lineage>
</organism>
<dbReference type="Proteomes" id="UP000299102">
    <property type="component" value="Unassembled WGS sequence"/>
</dbReference>
<keyword evidence="2" id="KW-1185">Reference proteome</keyword>
<gene>
    <name evidence="1" type="ORF">EVAR_53596_1</name>
</gene>
<dbReference type="EMBL" id="BGZK01000695">
    <property type="protein sequence ID" value="GBP56525.1"/>
    <property type="molecule type" value="Genomic_DNA"/>
</dbReference>
<evidence type="ECO:0000313" key="1">
    <source>
        <dbReference type="EMBL" id="GBP56525.1"/>
    </source>
</evidence>
<sequence length="134" mass="14876">MITEEKSQLRRRRRPLEHRRRIRTALVSRSFARSARAAERGCELAAAGERKMIVTVRRAPLMDSAAAKMYPLTAPAAGRGRVRYLTKPLSSRHRCAAAVKRYAPSVEAVEATGLHAFRTLHGVVSNRGGRTRGS</sequence>